<name>A0A084ZUB8_9ENTR</name>
<protein>
    <submittedName>
        <fullName evidence="1">Uncharacterized protein</fullName>
    </submittedName>
</protein>
<dbReference type="EMBL" id="JMTB01000105">
    <property type="protein sequence ID" value="KFC01063.1"/>
    <property type="molecule type" value="Genomic_DNA"/>
</dbReference>
<proteinExistence type="predicted"/>
<dbReference type="OrthoDB" id="9978791at2"/>
<keyword evidence="2" id="KW-1185">Reference proteome</keyword>
<dbReference type="Proteomes" id="UP000028630">
    <property type="component" value="Unassembled WGS sequence"/>
</dbReference>
<reference evidence="2" key="1">
    <citation type="submission" date="2014-05" db="EMBL/GenBank/DDBJ databases">
        <title>ATOL: Assembling a taxonomically balanced genome-scale reconstruction of the evolutionary history of the Enterobacteriaceae.</title>
        <authorList>
            <person name="Plunkett G. III"/>
            <person name="Neeno-Eckwall E.C."/>
            <person name="Glasner J.D."/>
            <person name="Perna N.T."/>
        </authorList>
    </citation>
    <scope>NUCLEOTIDE SEQUENCE [LARGE SCALE GENOMIC DNA]</scope>
    <source>
        <strain evidence="2">ATCC 49490</strain>
    </source>
</reference>
<sequence length="172" mass="20131">MALFSAPKISSNKKVPKKRRLSRYDDGESYFNTRGGYCIFSYKGLVIEKIQNMYSIARQIKIKGFPEESIQRLSGIYNSGEIIKGVIDLALEHVDKERHAEVRTKYKNWKCPHCNSQGLYNSQDVYIVYRYTTNEWKEEVRTDTGWRKIPCLYCGHDTLTHEVDFVGDEVMR</sequence>
<dbReference type="AlphaFoldDB" id="A0A084ZUB8"/>
<dbReference type="RefSeq" id="WP_038160065.1">
    <property type="nucleotide sequence ID" value="NZ_JMTB01000105.1"/>
</dbReference>
<comment type="caution">
    <text evidence="1">The sequence shown here is derived from an EMBL/GenBank/DDBJ whole genome shotgun (WGS) entry which is preliminary data.</text>
</comment>
<accession>A0A084ZUB8</accession>
<evidence type="ECO:0000313" key="1">
    <source>
        <dbReference type="EMBL" id="KFC01063.1"/>
    </source>
</evidence>
<organism evidence="1 2">
    <name type="scientific">Trabulsiella guamensis ATCC 49490</name>
    <dbReference type="NCBI Taxonomy" id="1005994"/>
    <lineage>
        <taxon>Bacteria</taxon>
        <taxon>Pseudomonadati</taxon>
        <taxon>Pseudomonadota</taxon>
        <taxon>Gammaproteobacteria</taxon>
        <taxon>Enterobacterales</taxon>
        <taxon>Enterobacteriaceae</taxon>
        <taxon>Trabulsiella</taxon>
    </lineage>
</organism>
<evidence type="ECO:0000313" key="2">
    <source>
        <dbReference type="Proteomes" id="UP000028630"/>
    </source>
</evidence>
<gene>
    <name evidence="1" type="ORF">GTGU_03580</name>
</gene>